<proteinExistence type="predicted"/>
<comment type="caution">
    <text evidence="1">The sequence shown here is derived from an EMBL/GenBank/DDBJ whole genome shotgun (WGS) entry which is preliminary data.</text>
</comment>
<gene>
    <name evidence="1" type="ORF">E5357_07480</name>
</gene>
<accession>A0AC61R0T1</accession>
<protein>
    <submittedName>
        <fullName evidence="1">Type II toxin-antitoxin system PemK/MazF family toxin</fullName>
    </submittedName>
</protein>
<reference evidence="1" key="1">
    <citation type="submission" date="2019-04" db="EMBL/GenBank/DDBJ databases">
        <title>Microbes associate with the intestines of laboratory mice.</title>
        <authorList>
            <person name="Navarre W."/>
            <person name="Wong E."/>
            <person name="Huang K."/>
            <person name="Tropini C."/>
            <person name="Ng K."/>
            <person name="Yu B."/>
        </authorList>
    </citation>
    <scope>NUCLEOTIDE SEQUENCE</scope>
    <source>
        <strain evidence="1">NM72_1-8</strain>
    </source>
</reference>
<name>A0AC61R0T1_9FIRM</name>
<organism evidence="1 2">
    <name type="scientific">Hominisplanchenecus murintestinalis</name>
    <dbReference type="NCBI Taxonomy" id="2941517"/>
    <lineage>
        <taxon>Bacteria</taxon>
        <taxon>Bacillati</taxon>
        <taxon>Bacillota</taxon>
        <taxon>Clostridia</taxon>
        <taxon>Lachnospirales</taxon>
        <taxon>Lachnospiraceae</taxon>
        <taxon>Hominisplanchenecus</taxon>
    </lineage>
</organism>
<sequence>MPYGIRSIKKFDVEEKWIMKINNKLGAEYKSVQGNDVGDSNVAMNYPSYSRWDIVMAEFGQDYDSCVIRGYRPAVVFSLSAYNESSPIMILIPLTKRLKGVDRDYHVFVDKNECKGYDSSGIALIEQMRPMDRRFVNRKIGEVVDVHMHAKIEGAVIEFLGLCSD</sequence>
<evidence type="ECO:0000313" key="1">
    <source>
        <dbReference type="EMBL" id="TGX98796.1"/>
    </source>
</evidence>
<dbReference type="Proteomes" id="UP000307720">
    <property type="component" value="Unassembled WGS sequence"/>
</dbReference>
<keyword evidence="2" id="KW-1185">Reference proteome</keyword>
<dbReference type="EMBL" id="SRZB01000013">
    <property type="protein sequence ID" value="TGX98796.1"/>
    <property type="molecule type" value="Genomic_DNA"/>
</dbReference>
<evidence type="ECO:0000313" key="2">
    <source>
        <dbReference type="Proteomes" id="UP000307720"/>
    </source>
</evidence>